<organism evidence="2 3">
    <name type="scientific">Candidatus Electronema aureum</name>
    <dbReference type="NCBI Taxonomy" id="2005002"/>
    <lineage>
        <taxon>Bacteria</taxon>
        <taxon>Pseudomonadati</taxon>
        <taxon>Thermodesulfobacteriota</taxon>
        <taxon>Desulfobulbia</taxon>
        <taxon>Desulfobulbales</taxon>
        <taxon>Desulfobulbaceae</taxon>
        <taxon>Candidatus Electronema</taxon>
    </lineage>
</organism>
<proteinExistence type="predicted"/>
<dbReference type="SUPFAM" id="SSF48695">
    <property type="entry name" value="Multiheme cytochromes"/>
    <property type="match status" value="1"/>
</dbReference>
<dbReference type="AlphaFoldDB" id="A0A521G4K0"/>
<dbReference type="Proteomes" id="UP000316238">
    <property type="component" value="Unassembled WGS sequence"/>
</dbReference>
<comment type="caution">
    <text evidence="2">The sequence shown here is derived from an EMBL/GenBank/DDBJ whole genome shotgun (WGS) entry which is preliminary data.</text>
</comment>
<dbReference type="InterPro" id="IPR036280">
    <property type="entry name" value="Multihaem_cyt_sf"/>
</dbReference>
<dbReference type="Gene3D" id="1.10.1130.10">
    <property type="entry name" value="Flavocytochrome C3, Chain A"/>
    <property type="match status" value="1"/>
</dbReference>
<feature type="region of interest" description="Disordered" evidence="1">
    <location>
        <begin position="245"/>
        <end position="273"/>
    </location>
</feature>
<feature type="compositionally biased region" description="Polar residues" evidence="1">
    <location>
        <begin position="263"/>
        <end position="273"/>
    </location>
</feature>
<evidence type="ECO:0000256" key="1">
    <source>
        <dbReference type="SAM" id="MobiDB-lite"/>
    </source>
</evidence>
<protein>
    <submittedName>
        <fullName evidence="2">Cytochrome c7</fullName>
    </submittedName>
</protein>
<name>A0A521G4K0_9BACT</name>
<accession>A0A521G4K0</accession>
<gene>
    <name evidence="2" type="ORF">CDV28_10212</name>
</gene>
<reference evidence="2" key="1">
    <citation type="submission" date="2017-07" db="EMBL/GenBank/DDBJ databases">
        <title>The cable genome - Insights into the physiology and evolution of filamentous bacteria capable of sulfide oxidation via long distance electron transfer.</title>
        <authorList>
            <person name="Thorup C."/>
            <person name="Bjerg J.T."/>
            <person name="Schreiber L."/>
            <person name="Nielsen L.P."/>
            <person name="Kjeldsen K.U."/>
            <person name="Boesen T."/>
            <person name="Boggild A."/>
            <person name="Meysman F."/>
            <person name="Geelhoed J."/>
            <person name="Schramm A."/>
        </authorList>
    </citation>
    <scope>NUCLEOTIDE SEQUENCE [LARGE SCALE GENOMIC DNA]</scope>
    <source>
        <strain evidence="2">GS</strain>
    </source>
</reference>
<evidence type="ECO:0000313" key="3">
    <source>
        <dbReference type="Proteomes" id="UP000316238"/>
    </source>
</evidence>
<evidence type="ECO:0000313" key="2">
    <source>
        <dbReference type="EMBL" id="TAA75890.1"/>
    </source>
</evidence>
<sequence>MSNYMRAGVFYGLFVLLAGGVMLQNEATAEEGKSDAAPAQDKAGAASVECYESIKDSTNLTKVENANPKFGYPNVKCSPTTGAVLWYGDPYTDTVPMGEMPKFGDETDGDFAQAVIRSRTKHFKTTMQCSGCHPGTAQAAAPPNEPRQLQMHQDIISDASKLQHGRGAIWCLDCHNAANRDTLVDRRKNEVSFDESYKLCGSCHGDTYSKWRIGLHGKRTGEWKVGGKKRWWTCTECHNPHTIQEHRFNPVKPEPPPALPRGMSSSETSSKHE</sequence>
<dbReference type="EMBL" id="NQJD01000002">
    <property type="protein sequence ID" value="TAA75890.1"/>
    <property type="molecule type" value="Genomic_DNA"/>
</dbReference>
<keyword evidence="3" id="KW-1185">Reference proteome</keyword>